<dbReference type="CDD" id="cd03524">
    <property type="entry name" value="RPA2_OBF_family"/>
    <property type="match status" value="1"/>
</dbReference>
<evidence type="ECO:0000256" key="1">
    <source>
        <dbReference type="ARBA" id="ARBA00004574"/>
    </source>
</evidence>
<reference evidence="8" key="1">
    <citation type="submission" date="2010-05" db="EMBL/GenBank/DDBJ databases">
        <title>The genome sequence of Magnaporthe poae strain ATCC 64411.</title>
        <authorList>
            <person name="Ma L.-J."/>
            <person name="Dead R."/>
            <person name="Young S."/>
            <person name="Zeng Q."/>
            <person name="Koehrsen M."/>
            <person name="Alvarado L."/>
            <person name="Berlin A."/>
            <person name="Chapman S.B."/>
            <person name="Chen Z."/>
            <person name="Freedman E."/>
            <person name="Gellesch M."/>
            <person name="Goldberg J."/>
            <person name="Griggs A."/>
            <person name="Gujja S."/>
            <person name="Heilman E.R."/>
            <person name="Heiman D."/>
            <person name="Hepburn T."/>
            <person name="Howarth C."/>
            <person name="Jen D."/>
            <person name="Larson L."/>
            <person name="Mehta T."/>
            <person name="Neiman D."/>
            <person name="Pearson M."/>
            <person name="Roberts A."/>
            <person name="Saif S."/>
            <person name="Shea T."/>
            <person name="Shenoy N."/>
            <person name="Sisk P."/>
            <person name="Stolte C."/>
            <person name="Sykes S."/>
            <person name="Walk T."/>
            <person name="White J."/>
            <person name="Yandava C."/>
            <person name="Haas B."/>
            <person name="Nusbaum C."/>
            <person name="Birren B."/>
        </authorList>
    </citation>
    <scope>NUCLEOTIDE SEQUENCE [LARGE SCALE GENOMIC DNA]</scope>
    <source>
        <strain evidence="8">ATCC 64411 / 73-15</strain>
    </source>
</reference>
<protein>
    <submittedName>
        <fullName evidence="6">OB-fold nucleic acid binding domain-containing protein</fullName>
    </submittedName>
</protein>
<feature type="domain" description="CST complex subunit Stn1 N-terminal" evidence="5">
    <location>
        <begin position="44"/>
        <end position="95"/>
    </location>
</feature>
<feature type="domain" description="CST complex subunit Stn1 N-terminal" evidence="5">
    <location>
        <begin position="129"/>
        <end position="226"/>
    </location>
</feature>
<evidence type="ECO:0000313" key="6">
    <source>
        <dbReference type="EMBL" id="KLU92149.1"/>
    </source>
</evidence>
<feature type="region of interest" description="Disordered" evidence="4">
    <location>
        <begin position="312"/>
        <end position="332"/>
    </location>
</feature>
<organism evidence="7 8">
    <name type="scientific">Magnaporthiopsis poae (strain ATCC 64411 / 73-15)</name>
    <name type="common">Kentucky bluegrass fungus</name>
    <name type="synonym">Magnaporthe poae</name>
    <dbReference type="NCBI Taxonomy" id="644358"/>
    <lineage>
        <taxon>Eukaryota</taxon>
        <taxon>Fungi</taxon>
        <taxon>Dikarya</taxon>
        <taxon>Ascomycota</taxon>
        <taxon>Pezizomycotina</taxon>
        <taxon>Sordariomycetes</taxon>
        <taxon>Sordariomycetidae</taxon>
        <taxon>Magnaporthales</taxon>
        <taxon>Magnaporthaceae</taxon>
        <taxon>Magnaporthiopsis</taxon>
    </lineage>
</organism>
<feature type="region of interest" description="Disordered" evidence="4">
    <location>
        <begin position="205"/>
        <end position="300"/>
    </location>
</feature>
<gene>
    <name evidence="6" type="ORF">MAPG_11096</name>
</gene>
<dbReference type="STRING" id="644358.A0A0C4EEC5"/>
<dbReference type="InterPro" id="IPR012340">
    <property type="entry name" value="NA-bd_OB-fold"/>
</dbReference>
<dbReference type="Pfam" id="PF10451">
    <property type="entry name" value="Stn1"/>
    <property type="match status" value="2"/>
</dbReference>
<dbReference type="VEuPathDB" id="FungiDB:MAPG_11096"/>
<evidence type="ECO:0000313" key="8">
    <source>
        <dbReference type="Proteomes" id="UP000011715"/>
    </source>
</evidence>
<dbReference type="EMBL" id="GL876979">
    <property type="protein sequence ID" value="KLU92149.1"/>
    <property type="molecule type" value="Genomic_DNA"/>
</dbReference>
<dbReference type="EMBL" id="ADBL01002729">
    <property type="status" value="NOT_ANNOTATED_CDS"/>
    <property type="molecule type" value="Genomic_DNA"/>
</dbReference>
<accession>A0A0C4EEC5</accession>
<evidence type="ECO:0000256" key="3">
    <source>
        <dbReference type="ARBA" id="ARBA00022895"/>
    </source>
</evidence>
<keyword evidence="2" id="KW-0158">Chromosome</keyword>
<dbReference type="EnsemblFungi" id="MAPG_11096T0">
    <property type="protein sequence ID" value="MAPG_11096T0"/>
    <property type="gene ID" value="MAPG_11096"/>
</dbReference>
<evidence type="ECO:0000256" key="4">
    <source>
        <dbReference type="SAM" id="MobiDB-lite"/>
    </source>
</evidence>
<evidence type="ECO:0000256" key="2">
    <source>
        <dbReference type="ARBA" id="ARBA00022454"/>
    </source>
</evidence>
<reference evidence="6" key="2">
    <citation type="submission" date="2010-05" db="EMBL/GenBank/DDBJ databases">
        <title>The Genome Sequence of Magnaporthe poae strain ATCC 64411.</title>
        <authorList>
            <consortium name="The Broad Institute Genome Sequencing Platform"/>
            <consortium name="Broad Institute Genome Sequencing Center for Infectious Disease"/>
            <person name="Ma L.-J."/>
            <person name="Dead R."/>
            <person name="Young S."/>
            <person name="Zeng Q."/>
            <person name="Koehrsen M."/>
            <person name="Alvarado L."/>
            <person name="Berlin A."/>
            <person name="Chapman S.B."/>
            <person name="Chen Z."/>
            <person name="Freedman E."/>
            <person name="Gellesch M."/>
            <person name="Goldberg J."/>
            <person name="Griggs A."/>
            <person name="Gujja S."/>
            <person name="Heilman E.R."/>
            <person name="Heiman D."/>
            <person name="Hepburn T."/>
            <person name="Howarth C."/>
            <person name="Jen D."/>
            <person name="Larson L."/>
            <person name="Mehta T."/>
            <person name="Neiman D."/>
            <person name="Pearson M."/>
            <person name="Roberts A."/>
            <person name="Saif S."/>
            <person name="Shea T."/>
            <person name="Shenoy N."/>
            <person name="Sisk P."/>
            <person name="Stolte C."/>
            <person name="Sykes S."/>
            <person name="Walk T."/>
            <person name="White J."/>
            <person name="Yandava C."/>
            <person name="Haas B."/>
            <person name="Nusbaum C."/>
            <person name="Birren B."/>
        </authorList>
    </citation>
    <scope>NUCLEOTIDE SEQUENCE</scope>
    <source>
        <strain evidence="6">ATCC 64411</strain>
    </source>
</reference>
<dbReference type="GO" id="GO:0000781">
    <property type="term" value="C:chromosome, telomeric region"/>
    <property type="evidence" value="ECO:0007669"/>
    <property type="project" value="UniProtKB-SubCell"/>
</dbReference>
<proteinExistence type="predicted"/>
<feature type="compositionally biased region" description="Basic and acidic residues" evidence="4">
    <location>
        <begin position="217"/>
        <end position="252"/>
    </location>
</feature>
<feature type="region of interest" description="Disordered" evidence="4">
    <location>
        <begin position="391"/>
        <end position="416"/>
    </location>
</feature>
<name>A0A0C4EEC5_MAGP6</name>
<dbReference type="SUPFAM" id="SSF50249">
    <property type="entry name" value="Nucleic acid-binding proteins"/>
    <property type="match status" value="1"/>
</dbReference>
<evidence type="ECO:0000259" key="5">
    <source>
        <dbReference type="Pfam" id="PF10451"/>
    </source>
</evidence>
<reference evidence="7" key="5">
    <citation type="submission" date="2015-06" db="UniProtKB">
        <authorList>
            <consortium name="EnsemblFungi"/>
        </authorList>
    </citation>
    <scope>IDENTIFICATION</scope>
    <source>
        <strain evidence="7">ATCC 64411</strain>
    </source>
</reference>
<dbReference type="AlphaFoldDB" id="A0A0C4EEC5"/>
<reference evidence="6" key="3">
    <citation type="submission" date="2011-03" db="EMBL/GenBank/DDBJ databases">
        <title>Annotation of Magnaporthe poae ATCC 64411.</title>
        <authorList>
            <person name="Ma L.-J."/>
            <person name="Dead R."/>
            <person name="Young S.K."/>
            <person name="Zeng Q."/>
            <person name="Gargeya S."/>
            <person name="Fitzgerald M."/>
            <person name="Haas B."/>
            <person name="Abouelleil A."/>
            <person name="Alvarado L."/>
            <person name="Arachchi H.M."/>
            <person name="Berlin A."/>
            <person name="Brown A."/>
            <person name="Chapman S.B."/>
            <person name="Chen Z."/>
            <person name="Dunbar C."/>
            <person name="Freedman E."/>
            <person name="Gearin G."/>
            <person name="Gellesch M."/>
            <person name="Goldberg J."/>
            <person name="Griggs A."/>
            <person name="Gujja S."/>
            <person name="Heiman D."/>
            <person name="Howarth C."/>
            <person name="Larson L."/>
            <person name="Lui A."/>
            <person name="MacDonald P.J.P."/>
            <person name="Mehta T."/>
            <person name="Montmayeur A."/>
            <person name="Murphy C."/>
            <person name="Neiman D."/>
            <person name="Pearson M."/>
            <person name="Priest M."/>
            <person name="Roberts A."/>
            <person name="Saif S."/>
            <person name="Shea T."/>
            <person name="Shenoy N."/>
            <person name="Sisk P."/>
            <person name="Stolte C."/>
            <person name="Sykes S."/>
            <person name="Yandava C."/>
            <person name="Wortman J."/>
            <person name="Nusbaum C."/>
            <person name="Birren B."/>
        </authorList>
    </citation>
    <scope>NUCLEOTIDE SEQUENCE</scope>
    <source>
        <strain evidence="6">ATCC 64411</strain>
    </source>
</reference>
<sequence>MASTPAHEIYPQYCFHKSPTITTWCRLRTSDIAKLWAPPGFEGQDVFFYNNHPIKWVRIAGVVVAVDEYTIDESSVRRVYTVDDSSGINVECVAQLAAKQPRRLALDTPSAEFVAQQRQKQQEQKDPLDLDVGQVVEIRGGLKLFRTRYEARLQIKIEKVKPLPSTQHEVDFWKETAKLHEETLSRPWVLDERVLRRCRRKAGEDELRATKKRKNKRTENASDHAPKASSTREHVKEAPGNNGKDDIHRMREPTAPAADSAVSRIITGLERKRGINKTSSSSLGNGLHDRNSSLVDAPAAGSATPKLITGLERKQGAHKTPNSGSGAGLHHSHDSLVTAADSAISKPITGLERKQGFRKTPSSSSGDGLHYRHNNAVAVSAADSAAPKLITGLERKRRRPKAEHAVNLEGRPMART</sequence>
<dbReference type="Gene3D" id="2.40.50.140">
    <property type="entry name" value="Nucleic acid-binding proteins"/>
    <property type="match status" value="1"/>
</dbReference>
<evidence type="ECO:0000313" key="7">
    <source>
        <dbReference type="EnsemblFungi" id="MAPG_11096T0"/>
    </source>
</evidence>
<keyword evidence="8" id="KW-1185">Reference proteome</keyword>
<dbReference type="eggNOG" id="ENOG502RY83">
    <property type="taxonomic scope" value="Eukaryota"/>
</dbReference>
<dbReference type="InterPro" id="IPR018856">
    <property type="entry name" value="Stn1_N"/>
</dbReference>
<comment type="subcellular location">
    <subcellularLocation>
        <location evidence="1">Chromosome</location>
        <location evidence="1">Telomere</location>
    </subcellularLocation>
</comment>
<dbReference type="OrthoDB" id="77828at2759"/>
<dbReference type="Proteomes" id="UP000011715">
    <property type="component" value="Unassembled WGS sequence"/>
</dbReference>
<keyword evidence="3" id="KW-0779">Telomere</keyword>
<reference evidence="7" key="4">
    <citation type="journal article" date="2015" name="G3 (Bethesda)">
        <title>Genome sequences of three phytopathogenic species of the Magnaporthaceae family of fungi.</title>
        <authorList>
            <person name="Okagaki L.H."/>
            <person name="Nunes C.C."/>
            <person name="Sailsbery J."/>
            <person name="Clay B."/>
            <person name="Brown D."/>
            <person name="John T."/>
            <person name="Oh Y."/>
            <person name="Young N."/>
            <person name="Fitzgerald M."/>
            <person name="Haas B.J."/>
            <person name="Zeng Q."/>
            <person name="Young S."/>
            <person name="Adiconis X."/>
            <person name="Fan L."/>
            <person name="Levin J.Z."/>
            <person name="Mitchell T.K."/>
            <person name="Okubara P.A."/>
            <person name="Farman M.L."/>
            <person name="Kohn L.M."/>
            <person name="Birren B."/>
            <person name="Ma L.-J."/>
            <person name="Dean R.A."/>
        </authorList>
    </citation>
    <scope>NUCLEOTIDE SEQUENCE</scope>
    <source>
        <strain evidence="7">ATCC 64411 / 73-15</strain>
    </source>
</reference>